<dbReference type="InterPro" id="IPR057929">
    <property type="entry name" value="RamC_N"/>
</dbReference>
<feature type="binding site" evidence="1">
    <location>
        <position position="805"/>
    </location>
    <ligand>
        <name>Zn(2+)</name>
        <dbReference type="ChEBI" id="CHEBI:29105"/>
    </ligand>
</feature>
<feature type="binding site" evidence="1">
    <location>
        <position position="760"/>
    </location>
    <ligand>
        <name>Zn(2+)</name>
        <dbReference type="ChEBI" id="CHEBI:29105"/>
    </ligand>
</feature>
<evidence type="ECO:0000256" key="2">
    <source>
        <dbReference type="SAM" id="MobiDB-lite"/>
    </source>
</evidence>
<name>A0A918TQJ4_STRCJ</name>
<dbReference type="NCBIfam" id="NF038150">
    <property type="entry name" value="lanthi_synth_IV"/>
    <property type="match status" value="1"/>
</dbReference>
<keyword evidence="4" id="KW-0808">Transferase</keyword>
<comment type="caution">
    <text evidence="4">The sequence shown here is derived from an EMBL/GenBank/DDBJ whole genome shotgun (WGS) entry which is preliminary data.</text>
</comment>
<dbReference type="Gene3D" id="1.10.510.10">
    <property type="entry name" value="Transferase(Phosphotransferase) domain 1"/>
    <property type="match status" value="1"/>
</dbReference>
<protein>
    <submittedName>
        <fullName evidence="4">Serine/threonine protein kinase</fullName>
    </submittedName>
</protein>
<evidence type="ECO:0000313" key="5">
    <source>
        <dbReference type="Proteomes" id="UP000646244"/>
    </source>
</evidence>
<dbReference type="InterPro" id="IPR000719">
    <property type="entry name" value="Prot_kinase_dom"/>
</dbReference>
<dbReference type="InterPro" id="IPR007822">
    <property type="entry name" value="LANC-like"/>
</dbReference>
<sequence length="907" mass="96628">MRVTSGYQHIVAQVLDASGLTDTWRMADGEFWCMVAPVRHTLRPQGWKLHLSATPASASRVLERAAAVLVGHGCAFKFAPTARAVAELTAVRTDRAQSGKFLTAYPAHDDQLRLLAEQLHRSTAGLPGPAILSDRRYRADSLVHYRFGCFSRPRELNDDGFYETQLEAPDGTVVPDERKPWFSPPSWAPLPFPPAAGTPAGPRRRGGPVLLAGRYLVREAVRHSNRGGVYRAHDQHTGEDVLLKEARPHIGADREGHDARDWLRHEADVLHRLAPYGIAPAAREVFESAGHVFLVQDLIPGTTLQRWTADALQRGDGRLPVPAVHSLARDLARIVGQVHAAGHVLRDLKPGNVVMRPDGTPVLVDLECTADAGGTAHVAGTQGFTAPEHLDSPAGGTDTAPPAPGPEADCYSLGATLLHAATGISPVLAPDVPAAGRTAGERIAALVRAAAPAHPAVQALGPLLLGLTADAGQRWPLPRAVAFLRAEPAAPPQRPGPGLPDADADRLIDDGLAWLAGTMAPDAAYLWPRPRTLPLGDPCNVQVGAAGVLAVLDRAVRSGRGAARPALRTAARWLDGRLALPDRVLPGLYFGRSGTAWALYDAARTLDDEDLADRARALALRIPLDGNNPDVCHGLAGAGTAQLYLWHATGDGRFAERALHCADRLLHLTRSAGRTVDWPAGREHRSDLAGSASYGYGHGVAGNAAFLLAAGRALGRPDLAEAAAGGGEALCAVARWRDGGAADWPKGPGRHERTGLNLWCNGASGVGTFLVRLWRATGDARFLRHAEGAAAAVYRDRWRLGPGTCHGVAGNAELLLDLAAATGDDRYRRQAAEAAGCLFVRAALRDGRLLVPDDTMREICASYNVGLAGVLDFLLRLRTGGGRSWYAAPLDLRRPENRNDEQTTKET</sequence>
<proteinExistence type="predicted"/>
<dbReference type="SMART" id="SM00220">
    <property type="entry name" value="S_TKc"/>
    <property type="match status" value="1"/>
</dbReference>
<dbReference type="Gene3D" id="1.50.10.20">
    <property type="match status" value="1"/>
</dbReference>
<dbReference type="InterPro" id="IPR011009">
    <property type="entry name" value="Kinase-like_dom_sf"/>
</dbReference>
<feature type="domain" description="Protein kinase" evidence="3">
    <location>
        <begin position="215"/>
        <end position="490"/>
    </location>
</feature>
<gene>
    <name evidence="4" type="ORF">GCM10010507_38760</name>
</gene>
<dbReference type="SMART" id="SM01260">
    <property type="entry name" value="LANC_like"/>
    <property type="match status" value="1"/>
</dbReference>
<dbReference type="Pfam" id="PF00069">
    <property type="entry name" value="Pkinase"/>
    <property type="match status" value="1"/>
</dbReference>
<keyword evidence="4" id="KW-0723">Serine/threonine-protein kinase</keyword>
<dbReference type="GO" id="GO:0046872">
    <property type="term" value="F:metal ion binding"/>
    <property type="evidence" value="ECO:0007669"/>
    <property type="project" value="UniProtKB-KW"/>
</dbReference>
<evidence type="ECO:0000259" key="3">
    <source>
        <dbReference type="PROSITE" id="PS50011"/>
    </source>
</evidence>
<dbReference type="Proteomes" id="UP000646244">
    <property type="component" value="Unassembled WGS sequence"/>
</dbReference>
<dbReference type="PRINTS" id="PR01950">
    <property type="entry name" value="LANCSUPER"/>
</dbReference>
<keyword evidence="4" id="KW-0418">Kinase</keyword>
<keyword evidence="1" id="KW-0862">Zinc</keyword>
<dbReference type="PANTHER" id="PTHR12736">
    <property type="entry name" value="LANC-LIKE PROTEIN"/>
    <property type="match status" value="1"/>
</dbReference>
<feature type="binding site" evidence="1">
    <location>
        <position position="806"/>
    </location>
    <ligand>
        <name>Zn(2+)</name>
        <dbReference type="ChEBI" id="CHEBI:29105"/>
    </ligand>
</feature>
<dbReference type="AlphaFoldDB" id="A0A918TQJ4"/>
<dbReference type="InterPro" id="IPR058053">
    <property type="entry name" value="RamC_C"/>
</dbReference>
<dbReference type="Gene3D" id="3.30.200.20">
    <property type="entry name" value="Phosphorylase Kinase, domain 1"/>
    <property type="match status" value="1"/>
</dbReference>
<dbReference type="GO" id="GO:0031179">
    <property type="term" value="P:peptide modification"/>
    <property type="evidence" value="ECO:0007669"/>
    <property type="project" value="InterPro"/>
</dbReference>
<dbReference type="Pfam" id="PF25816">
    <property type="entry name" value="RamC_N"/>
    <property type="match status" value="1"/>
</dbReference>
<organism evidence="4 5">
    <name type="scientific">Streptomyces cinnamoneus</name>
    <name type="common">Streptoverticillium cinnamoneum</name>
    <dbReference type="NCBI Taxonomy" id="53446"/>
    <lineage>
        <taxon>Bacteria</taxon>
        <taxon>Bacillati</taxon>
        <taxon>Actinomycetota</taxon>
        <taxon>Actinomycetes</taxon>
        <taxon>Kitasatosporales</taxon>
        <taxon>Streptomycetaceae</taxon>
        <taxon>Streptomyces</taxon>
        <taxon>Streptomyces cinnamoneus group</taxon>
    </lineage>
</organism>
<dbReference type="SUPFAM" id="SSF158745">
    <property type="entry name" value="LanC-like"/>
    <property type="match status" value="1"/>
</dbReference>
<dbReference type="Pfam" id="PF05147">
    <property type="entry name" value="LANC_like"/>
    <property type="match status" value="1"/>
</dbReference>
<evidence type="ECO:0000256" key="1">
    <source>
        <dbReference type="PIRSR" id="PIRSR607822-1"/>
    </source>
</evidence>
<dbReference type="PROSITE" id="PS50011">
    <property type="entry name" value="PROTEIN_KINASE_DOM"/>
    <property type="match status" value="1"/>
</dbReference>
<dbReference type="GO" id="GO:0005886">
    <property type="term" value="C:plasma membrane"/>
    <property type="evidence" value="ECO:0007669"/>
    <property type="project" value="TreeGrafter"/>
</dbReference>
<dbReference type="GO" id="GO:0005524">
    <property type="term" value="F:ATP binding"/>
    <property type="evidence" value="ECO:0007669"/>
    <property type="project" value="InterPro"/>
</dbReference>
<keyword evidence="1" id="KW-0479">Metal-binding</keyword>
<dbReference type="CDD" id="cd04791">
    <property type="entry name" value="LanC_SerThrkinase"/>
    <property type="match status" value="1"/>
</dbReference>
<feature type="region of interest" description="Disordered" evidence="2">
    <location>
        <begin position="383"/>
        <end position="407"/>
    </location>
</feature>
<accession>A0A918TQJ4</accession>
<evidence type="ECO:0000313" key="4">
    <source>
        <dbReference type="EMBL" id="GHC58207.1"/>
    </source>
</evidence>
<reference evidence="4" key="1">
    <citation type="journal article" date="2014" name="Int. J. Syst. Evol. Microbiol.">
        <title>Complete genome sequence of Corynebacterium casei LMG S-19264T (=DSM 44701T), isolated from a smear-ripened cheese.</title>
        <authorList>
            <consortium name="US DOE Joint Genome Institute (JGI-PGF)"/>
            <person name="Walter F."/>
            <person name="Albersmeier A."/>
            <person name="Kalinowski J."/>
            <person name="Ruckert C."/>
        </authorList>
    </citation>
    <scope>NUCLEOTIDE SEQUENCE</scope>
    <source>
        <strain evidence="4">JCM 4633</strain>
    </source>
</reference>
<dbReference type="EMBL" id="BMVB01000012">
    <property type="protein sequence ID" value="GHC58207.1"/>
    <property type="molecule type" value="Genomic_DNA"/>
</dbReference>
<dbReference type="SUPFAM" id="SSF56112">
    <property type="entry name" value="Protein kinase-like (PK-like)"/>
    <property type="match status" value="1"/>
</dbReference>
<reference evidence="4" key="2">
    <citation type="submission" date="2020-09" db="EMBL/GenBank/DDBJ databases">
        <authorList>
            <person name="Sun Q."/>
            <person name="Ohkuma M."/>
        </authorList>
    </citation>
    <scope>NUCLEOTIDE SEQUENCE</scope>
    <source>
        <strain evidence="4">JCM 4633</strain>
    </source>
</reference>
<dbReference type="PANTHER" id="PTHR12736:SF21">
    <property type="entry name" value="LANC-LIKE PROTEIN 2"/>
    <property type="match status" value="1"/>
</dbReference>
<dbReference type="GO" id="GO:0004674">
    <property type="term" value="F:protein serine/threonine kinase activity"/>
    <property type="evidence" value="ECO:0007669"/>
    <property type="project" value="UniProtKB-KW"/>
</dbReference>